<dbReference type="GO" id="GO:0005794">
    <property type="term" value="C:Golgi apparatus"/>
    <property type="evidence" value="ECO:0007669"/>
    <property type="project" value="TreeGrafter"/>
</dbReference>
<feature type="compositionally biased region" description="Low complexity" evidence="1">
    <location>
        <begin position="600"/>
        <end position="619"/>
    </location>
</feature>
<reference evidence="3" key="1">
    <citation type="journal article" date="2022" name="New Phytol.">
        <title>Evolutionary transition to the ectomycorrhizal habit in the genomes of a hyperdiverse lineage of mushroom-forming fungi.</title>
        <authorList>
            <person name="Looney B."/>
            <person name="Miyauchi S."/>
            <person name="Morin E."/>
            <person name="Drula E."/>
            <person name="Courty P.E."/>
            <person name="Kohler A."/>
            <person name="Kuo A."/>
            <person name="LaButti K."/>
            <person name="Pangilinan J."/>
            <person name="Lipzen A."/>
            <person name="Riley R."/>
            <person name="Andreopoulos W."/>
            <person name="He G."/>
            <person name="Johnson J."/>
            <person name="Nolan M."/>
            <person name="Tritt A."/>
            <person name="Barry K.W."/>
            <person name="Grigoriev I.V."/>
            <person name="Nagy L.G."/>
            <person name="Hibbett D."/>
            <person name="Henrissat B."/>
            <person name="Matheny P.B."/>
            <person name="Labbe J."/>
            <person name="Martin F.M."/>
        </authorList>
    </citation>
    <scope>NUCLEOTIDE SEQUENCE</scope>
    <source>
        <strain evidence="3">BPL690</strain>
    </source>
</reference>
<keyword evidence="2" id="KW-0812">Transmembrane</keyword>
<protein>
    <submittedName>
        <fullName evidence="3">Uncharacterized protein</fullName>
    </submittedName>
</protein>
<feature type="region of interest" description="Disordered" evidence="1">
    <location>
        <begin position="600"/>
        <end position="639"/>
    </location>
</feature>
<dbReference type="AlphaFoldDB" id="A0AAD4MDE7"/>
<feature type="region of interest" description="Disordered" evidence="1">
    <location>
        <begin position="133"/>
        <end position="166"/>
    </location>
</feature>
<accession>A0AAD4MDE7</accession>
<gene>
    <name evidence="3" type="ORF">B0F90DRAFT_1679702</name>
</gene>
<feature type="transmembrane region" description="Helical" evidence="2">
    <location>
        <begin position="488"/>
        <end position="512"/>
    </location>
</feature>
<evidence type="ECO:0000256" key="1">
    <source>
        <dbReference type="SAM" id="MobiDB-lite"/>
    </source>
</evidence>
<comment type="caution">
    <text evidence="3">The sequence shown here is derived from an EMBL/GenBank/DDBJ whole genome shotgun (WGS) entry which is preliminary data.</text>
</comment>
<name>A0AAD4MDE7_9AGAM</name>
<evidence type="ECO:0000256" key="2">
    <source>
        <dbReference type="SAM" id="Phobius"/>
    </source>
</evidence>
<keyword evidence="4" id="KW-1185">Reference proteome</keyword>
<feature type="transmembrane region" description="Helical" evidence="2">
    <location>
        <begin position="387"/>
        <end position="410"/>
    </location>
</feature>
<feature type="transmembrane region" description="Helical" evidence="2">
    <location>
        <begin position="346"/>
        <end position="367"/>
    </location>
</feature>
<feature type="compositionally biased region" description="Low complexity" evidence="1">
    <location>
        <begin position="142"/>
        <end position="166"/>
    </location>
</feature>
<dbReference type="EMBL" id="WTXG01000001">
    <property type="protein sequence ID" value="KAI0308045.1"/>
    <property type="molecule type" value="Genomic_DNA"/>
</dbReference>
<dbReference type="Proteomes" id="UP001203297">
    <property type="component" value="Unassembled WGS sequence"/>
</dbReference>
<sequence>MRPKHVLSLLPFPDLKIIWDRITASRIAIIYFVFSILNCSVQLVFQAQALSINNQAAEFLSGLIYTGNASFQGFFTLGSQLRFCDHVPNSFSVESCQLVWNGTIGNGRSTVGLGNNSSVSYTPTTASVIPSTIPTHSSSLHPVTSEKSSLSPSLSKNSVTSSLPATTTSSSRTAIVLSATTTTIFIEAPAATITRTESSNDKRAFLPQPHVDIVDYRAITLNGQTGVSLQGFGYNGKNVTLDNKCLVALNWPLQTLRNTKREDITFLAFQVWVLGMSLVALLNESIPHIIATVLTHLSATAWGGFQIYNTGAFHKDFRRLTTDGACHINLLPWYWTSRARAEIPSLALNVAALLVSCFLSFRLVTLFGWQTFKRVGASRTINRIYKLVLTLSIVIQLSLFFVISAVALWVDQLYNGAIGVMASQGSLYQAFLTVVLILLIPWLLMGWVAARKELKFPMIVFLALSALYLIGWGLMFDSKTFRWTFVQWGFFGATATLSALLILIGFIVGIMCRLNFDKGLAHYLNAEEPLPEDDFIDPAPGMGDDEKVDFPSAQHPIPTFSATFGSSTEVSEIPFQMGPRFISQSPASFGLRVDIESVTHSSGVSSTSPKTVSSGSTSPAGSAVTATEPSVGRSRWVIE</sequence>
<dbReference type="PANTHER" id="PTHR34391">
    <property type="entry name" value="UPF0658 GOLGI APPARATUS MEMBRANE PROTEIN C1952.10C-RELATED"/>
    <property type="match status" value="1"/>
</dbReference>
<keyword evidence="2" id="KW-1133">Transmembrane helix</keyword>
<dbReference type="PANTHER" id="PTHR34391:SF2">
    <property type="entry name" value="TRP C-TERMINAL DOMAIN-CONTAINING PROTEIN"/>
    <property type="match status" value="1"/>
</dbReference>
<evidence type="ECO:0000313" key="3">
    <source>
        <dbReference type="EMBL" id="KAI0308045.1"/>
    </source>
</evidence>
<proteinExistence type="predicted"/>
<feature type="transmembrane region" description="Helical" evidence="2">
    <location>
        <begin position="430"/>
        <end position="449"/>
    </location>
</feature>
<evidence type="ECO:0000313" key="4">
    <source>
        <dbReference type="Proteomes" id="UP001203297"/>
    </source>
</evidence>
<dbReference type="InterPro" id="IPR040410">
    <property type="entry name" value="UPF0658_Golgi"/>
</dbReference>
<keyword evidence="2" id="KW-0472">Membrane</keyword>
<organism evidence="3 4">
    <name type="scientific">Multifurca ochricompacta</name>
    <dbReference type="NCBI Taxonomy" id="376703"/>
    <lineage>
        <taxon>Eukaryota</taxon>
        <taxon>Fungi</taxon>
        <taxon>Dikarya</taxon>
        <taxon>Basidiomycota</taxon>
        <taxon>Agaricomycotina</taxon>
        <taxon>Agaricomycetes</taxon>
        <taxon>Russulales</taxon>
        <taxon>Russulaceae</taxon>
        <taxon>Multifurca</taxon>
    </lineage>
</organism>
<feature type="transmembrane region" description="Helical" evidence="2">
    <location>
        <begin position="456"/>
        <end position="476"/>
    </location>
</feature>